<keyword evidence="5" id="KW-1133">Transmembrane helix</keyword>
<evidence type="ECO:0000256" key="1">
    <source>
        <dbReference type="ARBA" id="ARBA00010996"/>
    </source>
</evidence>
<dbReference type="CDD" id="cd02968">
    <property type="entry name" value="SCO"/>
    <property type="match status" value="1"/>
</dbReference>
<dbReference type="PANTHER" id="PTHR12151">
    <property type="entry name" value="ELECTRON TRANSPORT PROTIN SCO1/SENC FAMILY MEMBER"/>
    <property type="match status" value="1"/>
</dbReference>
<dbReference type="PROSITE" id="PS51352">
    <property type="entry name" value="THIOREDOXIN_2"/>
    <property type="match status" value="1"/>
</dbReference>
<evidence type="ECO:0000256" key="2">
    <source>
        <dbReference type="ARBA" id="ARBA00023008"/>
    </source>
</evidence>
<dbReference type="SUPFAM" id="SSF52833">
    <property type="entry name" value="Thioredoxin-like"/>
    <property type="match status" value="1"/>
</dbReference>
<feature type="domain" description="Thioredoxin" evidence="6">
    <location>
        <begin position="34"/>
        <end position="215"/>
    </location>
</feature>
<feature type="transmembrane region" description="Helical" evidence="5">
    <location>
        <begin position="9"/>
        <end position="32"/>
    </location>
</feature>
<dbReference type="PANTHER" id="PTHR12151:SF25">
    <property type="entry name" value="LINALOOL DEHYDRATASE_ISOMERASE DOMAIN-CONTAINING PROTEIN"/>
    <property type="match status" value="1"/>
</dbReference>
<evidence type="ECO:0000256" key="3">
    <source>
        <dbReference type="PIRSR" id="PIRSR603782-1"/>
    </source>
</evidence>
<dbReference type="Proteomes" id="UP000325122">
    <property type="component" value="Unassembled WGS sequence"/>
</dbReference>
<keyword evidence="2 3" id="KW-0186">Copper</keyword>
<evidence type="ECO:0000256" key="4">
    <source>
        <dbReference type="PIRSR" id="PIRSR603782-2"/>
    </source>
</evidence>
<organism evidence="7 8">
    <name type="scientific">Alkalicaulis satelles</name>
    <dbReference type="NCBI Taxonomy" id="2609175"/>
    <lineage>
        <taxon>Bacteria</taxon>
        <taxon>Pseudomonadati</taxon>
        <taxon>Pseudomonadota</taxon>
        <taxon>Alphaproteobacteria</taxon>
        <taxon>Maricaulales</taxon>
        <taxon>Maricaulaceae</taxon>
        <taxon>Alkalicaulis</taxon>
    </lineage>
</organism>
<feature type="binding site" evidence="3">
    <location>
        <position position="91"/>
    </location>
    <ligand>
        <name>Cu cation</name>
        <dbReference type="ChEBI" id="CHEBI:23378"/>
    </ligand>
</feature>
<keyword evidence="5" id="KW-0472">Membrane</keyword>
<proteinExistence type="inferred from homology"/>
<dbReference type="RefSeq" id="WP_150023353.1">
    <property type="nucleotide sequence ID" value="NZ_VWOJ01000002.1"/>
</dbReference>
<reference evidence="7 8" key="1">
    <citation type="submission" date="2019-09" db="EMBL/GenBank/DDBJ databases">
        <authorList>
            <person name="Kevbrin V."/>
            <person name="Grouzdev D.S."/>
        </authorList>
    </citation>
    <scope>NUCLEOTIDE SEQUENCE [LARGE SCALE GENOMIC DNA]</scope>
    <source>
        <strain evidence="7 8">G-192</strain>
    </source>
</reference>
<accession>A0A5M6ZH31</accession>
<dbReference type="Gene3D" id="3.40.30.10">
    <property type="entry name" value="Glutaredoxin"/>
    <property type="match status" value="1"/>
</dbReference>
<feature type="binding site" evidence="3">
    <location>
        <position position="180"/>
    </location>
    <ligand>
        <name>Cu cation</name>
        <dbReference type="ChEBI" id="CHEBI:23378"/>
    </ligand>
</feature>
<keyword evidence="3" id="KW-0479">Metal-binding</keyword>
<comment type="similarity">
    <text evidence="1">Belongs to the SCO1/2 family.</text>
</comment>
<evidence type="ECO:0000256" key="5">
    <source>
        <dbReference type="SAM" id="Phobius"/>
    </source>
</evidence>
<keyword evidence="8" id="KW-1185">Reference proteome</keyword>
<dbReference type="InterPro" id="IPR036249">
    <property type="entry name" value="Thioredoxin-like_sf"/>
</dbReference>
<gene>
    <name evidence="7" type="ORF">F1654_09945</name>
</gene>
<name>A0A5M6ZH31_9PROT</name>
<dbReference type="GO" id="GO:0046872">
    <property type="term" value="F:metal ion binding"/>
    <property type="evidence" value="ECO:0007669"/>
    <property type="project" value="UniProtKB-KW"/>
</dbReference>
<dbReference type="FunFam" id="3.40.30.10:FF:000013">
    <property type="entry name" value="Blast:Protein SCO1 homolog, mitochondrial"/>
    <property type="match status" value="1"/>
</dbReference>
<dbReference type="Pfam" id="PF02630">
    <property type="entry name" value="SCO1-SenC"/>
    <property type="match status" value="1"/>
</dbReference>
<evidence type="ECO:0000313" key="8">
    <source>
        <dbReference type="Proteomes" id="UP000325122"/>
    </source>
</evidence>
<feature type="binding site" evidence="3">
    <location>
        <position position="87"/>
    </location>
    <ligand>
        <name>Cu cation</name>
        <dbReference type="ChEBI" id="CHEBI:23378"/>
    </ligand>
</feature>
<evidence type="ECO:0000313" key="7">
    <source>
        <dbReference type="EMBL" id="KAA5804086.1"/>
    </source>
</evidence>
<dbReference type="EMBL" id="VWOJ01000002">
    <property type="protein sequence ID" value="KAA5804086.1"/>
    <property type="molecule type" value="Genomic_DNA"/>
</dbReference>
<evidence type="ECO:0000259" key="6">
    <source>
        <dbReference type="PROSITE" id="PS51352"/>
    </source>
</evidence>
<dbReference type="InterPro" id="IPR013766">
    <property type="entry name" value="Thioredoxin_domain"/>
</dbReference>
<comment type="caution">
    <text evidence="7">The sequence shown here is derived from an EMBL/GenBank/DDBJ whole genome shotgun (WGS) entry which is preliminary data.</text>
</comment>
<dbReference type="AlphaFoldDB" id="A0A5M6ZH31"/>
<dbReference type="InterPro" id="IPR003782">
    <property type="entry name" value="SCO1/SenC"/>
</dbReference>
<feature type="disulfide bond" description="Redox-active" evidence="4">
    <location>
        <begin position="87"/>
        <end position="91"/>
    </location>
</feature>
<keyword evidence="4" id="KW-1015">Disulfide bond</keyword>
<keyword evidence="5" id="KW-0812">Transmembrane</keyword>
<protein>
    <submittedName>
        <fullName evidence="7">SCO family protein</fullName>
    </submittedName>
</protein>
<sequence length="219" mass="23426">MIDLKNRPVWLIPVIATVLATAAGIALLLSALPGQGGDGTPRPSPVRVSGEAQIGGSFTLVNHHGETVTDADFAGRAMLIYFGFTYCPDVCPASLQVMGAAMDQLSEAERAHIQPILISVDPERDTPELLAQYVTAPAFPEGLVGLTGSLEQVRNAARAYRVFFARVEDDGVSSDYTVDHSSILYLMDREGRFVELFPHGTAPAVIAARLQAFLETSPS</sequence>